<organism evidence="6 7">
    <name type="scientific">Chroogloeocystis siderophila 5.2 s.c.1</name>
    <dbReference type="NCBI Taxonomy" id="247279"/>
    <lineage>
        <taxon>Bacteria</taxon>
        <taxon>Bacillati</taxon>
        <taxon>Cyanobacteriota</taxon>
        <taxon>Cyanophyceae</taxon>
        <taxon>Oscillatoriophycideae</taxon>
        <taxon>Chroococcales</taxon>
        <taxon>Chroococcaceae</taxon>
        <taxon>Chroogloeocystis</taxon>
    </lineage>
</organism>
<dbReference type="RefSeq" id="WP_073548910.1">
    <property type="nucleotide sequence ID" value="NZ_CAWMVK010000039.1"/>
</dbReference>
<dbReference type="InterPro" id="IPR002937">
    <property type="entry name" value="Amino_oxidase"/>
</dbReference>
<dbReference type="InterPro" id="IPR001613">
    <property type="entry name" value="Flavin_amine_oxidase"/>
</dbReference>
<dbReference type="Proteomes" id="UP000185984">
    <property type="component" value="Unassembled WGS sequence"/>
</dbReference>
<sequence>MARFALINALQRAYQIAQLSHKSTIPTDELIEILQKKASRRHLLQAGLFTTGAIAGVSLSQTRRSVAVGANSKVLIVGAGIAGLTAAYRLHQAGVGVEIVEARNHLGGRIRSLANAAGTSTTVELGGEFIDSGHQNIQALIAELGLTLADLRAADRELEPDVWYFGGRKIALEQIVQDFVPLVPIIEKDAAIAVNLKSPAAIQLDRTSITQYLADKPISPTLRELIAIAYTVEYGREAAEQSSLNLIYLISTDPQEFRIYGDSDERFQIVGGNQQLIARLAQPLANFIATGTELEALRRLPDGRYRASFRAGTSTFERNYERVLLTIPFSVLRTVRLAVDLPPAKRQAINQLRYGTNSKLIVAYQARIWRDHYNCAGSIFTDLGFQNTWEATRYATGKHGLLTNYSGGRYGFEIGRGTAQAQAQKFHAQIEKVFPGLYRQRTGEAIRAYWTGEQYSAGSYATYLVGQWSQFYGKEGERVGNLLFAGEHCSLEYQGYMEGGCETGEAAAREILKDLKLNTQATLKAPKMSQHRNARFTKGLQ</sequence>
<proteinExistence type="inferred from homology"/>
<dbReference type="InterPro" id="IPR050703">
    <property type="entry name" value="Flavin_MAO"/>
</dbReference>
<comment type="similarity">
    <text evidence="2">Belongs to the flavin monoamine oxidase family.</text>
</comment>
<evidence type="ECO:0000313" key="6">
    <source>
        <dbReference type="EMBL" id="OKH27828.1"/>
    </source>
</evidence>
<feature type="binding site" evidence="4">
    <location>
        <begin position="101"/>
        <end position="102"/>
    </location>
    <ligand>
        <name>FAD</name>
        <dbReference type="ChEBI" id="CHEBI:57692"/>
    </ligand>
</feature>
<dbReference type="EMBL" id="MRCC01000005">
    <property type="protein sequence ID" value="OKH27828.1"/>
    <property type="molecule type" value="Genomic_DNA"/>
</dbReference>
<evidence type="ECO:0000256" key="4">
    <source>
        <dbReference type="PIRSR" id="PIRSR601613-1"/>
    </source>
</evidence>
<evidence type="ECO:0000259" key="5">
    <source>
        <dbReference type="Pfam" id="PF01593"/>
    </source>
</evidence>
<evidence type="ECO:0000313" key="7">
    <source>
        <dbReference type="Proteomes" id="UP000185984"/>
    </source>
</evidence>
<dbReference type="Gene3D" id="3.50.50.60">
    <property type="entry name" value="FAD/NAD(P)-binding domain"/>
    <property type="match status" value="1"/>
</dbReference>
<comment type="cofactor">
    <cofactor evidence="1">
        <name>FAD</name>
        <dbReference type="ChEBI" id="CHEBI:57692"/>
    </cofactor>
</comment>
<dbReference type="OrthoDB" id="25353at2"/>
<dbReference type="PRINTS" id="PR00757">
    <property type="entry name" value="AMINEOXDASEF"/>
</dbReference>
<evidence type="ECO:0000256" key="2">
    <source>
        <dbReference type="ARBA" id="ARBA00005995"/>
    </source>
</evidence>
<feature type="domain" description="Amine oxidase" evidence="5">
    <location>
        <begin position="81"/>
        <end position="512"/>
    </location>
</feature>
<name>A0A1U7HW42_9CHRO</name>
<accession>A0A1U7HW42</accession>
<dbReference type="PANTHER" id="PTHR43563">
    <property type="entry name" value="AMINE OXIDASE"/>
    <property type="match status" value="1"/>
</dbReference>
<reference evidence="6 7" key="1">
    <citation type="submission" date="2016-11" db="EMBL/GenBank/DDBJ databases">
        <title>Draft Genome Sequences of Nine Cyanobacterial Strains from Diverse Habitats.</title>
        <authorList>
            <person name="Zhu T."/>
            <person name="Hou S."/>
            <person name="Lu X."/>
            <person name="Hess W.R."/>
        </authorList>
    </citation>
    <scope>NUCLEOTIDE SEQUENCE [LARGE SCALE GENOMIC DNA]</scope>
    <source>
        <strain evidence="6 7">5.2 s.c.1</strain>
    </source>
</reference>
<dbReference type="Gene3D" id="3.90.660.10">
    <property type="match status" value="1"/>
</dbReference>
<dbReference type="SUPFAM" id="SSF51905">
    <property type="entry name" value="FAD/NAD(P)-binding domain"/>
    <property type="match status" value="1"/>
</dbReference>
<dbReference type="Pfam" id="PF01593">
    <property type="entry name" value="Amino_oxidase"/>
    <property type="match status" value="1"/>
</dbReference>
<keyword evidence="7" id="KW-1185">Reference proteome</keyword>
<dbReference type="STRING" id="247279.NIES1031_07925"/>
<comment type="caution">
    <text evidence="6">The sequence shown here is derived from an EMBL/GenBank/DDBJ whole genome shotgun (WGS) entry which is preliminary data.</text>
</comment>
<dbReference type="SUPFAM" id="SSF54373">
    <property type="entry name" value="FAD-linked reductases, C-terminal domain"/>
    <property type="match status" value="1"/>
</dbReference>
<gene>
    <name evidence="6" type="ORF">NIES1031_07925</name>
</gene>
<protein>
    <submittedName>
        <fullName evidence="6">Monoamine oxidase</fullName>
    </submittedName>
</protein>
<dbReference type="GO" id="GO:0016491">
    <property type="term" value="F:oxidoreductase activity"/>
    <property type="evidence" value="ECO:0007669"/>
    <property type="project" value="UniProtKB-KW"/>
</dbReference>
<evidence type="ECO:0000256" key="3">
    <source>
        <dbReference type="ARBA" id="ARBA00023002"/>
    </source>
</evidence>
<dbReference type="PANTHER" id="PTHR43563:SF1">
    <property type="entry name" value="AMINE OXIDASE [FLAVIN-CONTAINING] B"/>
    <property type="match status" value="1"/>
</dbReference>
<dbReference type="InterPro" id="IPR036188">
    <property type="entry name" value="FAD/NAD-bd_sf"/>
</dbReference>
<evidence type="ECO:0000256" key="1">
    <source>
        <dbReference type="ARBA" id="ARBA00001974"/>
    </source>
</evidence>
<keyword evidence="3" id="KW-0560">Oxidoreductase</keyword>
<dbReference type="Gene3D" id="1.10.405.10">
    <property type="entry name" value="Guanine Nucleotide Dissociation Inhibitor, domain 1"/>
    <property type="match status" value="1"/>
</dbReference>
<dbReference type="AlphaFoldDB" id="A0A1U7HW42"/>